<dbReference type="Gene3D" id="1.10.287.130">
    <property type="match status" value="1"/>
</dbReference>
<keyword evidence="10" id="KW-0812">Transmembrane</keyword>
<dbReference type="InterPro" id="IPR036890">
    <property type="entry name" value="HATPase_C_sf"/>
</dbReference>
<evidence type="ECO:0000313" key="13">
    <source>
        <dbReference type="Proteomes" id="UP000006772"/>
    </source>
</evidence>
<dbReference type="Proteomes" id="UP000006772">
    <property type="component" value="Unassembled WGS sequence"/>
</dbReference>
<evidence type="ECO:0000256" key="6">
    <source>
        <dbReference type="ARBA" id="ARBA00022777"/>
    </source>
</evidence>
<evidence type="ECO:0000256" key="7">
    <source>
        <dbReference type="ARBA" id="ARBA00022840"/>
    </source>
</evidence>
<evidence type="ECO:0000313" key="12">
    <source>
        <dbReference type="EMBL" id="EOA05850.1"/>
    </source>
</evidence>
<dbReference type="EMBL" id="AEEC02000005">
    <property type="protein sequence ID" value="EOA05850.1"/>
    <property type="molecule type" value="Genomic_DNA"/>
</dbReference>
<evidence type="ECO:0000256" key="9">
    <source>
        <dbReference type="SAM" id="Coils"/>
    </source>
</evidence>
<dbReference type="PANTHER" id="PTHR43065">
    <property type="entry name" value="SENSOR HISTIDINE KINASE"/>
    <property type="match status" value="1"/>
</dbReference>
<dbReference type="Pfam" id="PF02518">
    <property type="entry name" value="HATPase_c"/>
    <property type="match status" value="1"/>
</dbReference>
<keyword evidence="7" id="KW-0067">ATP-binding</keyword>
<keyword evidence="8" id="KW-0902">Two-component regulatory system</keyword>
<organism evidence="12 13">
    <name type="scientific">Herbaspirillum frisingense GSF30</name>
    <dbReference type="NCBI Taxonomy" id="864073"/>
    <lineage>
        <taxon>Bacteria</taxon>
        <taxon>Pseudomonadati</taxon>
        <taxon>Pseudomonadota</taxon>
        <taxon>Betaproteobacteria</taxon>
        <taxon>Burkholderiales</taxon>
        <taxon>Oxalobacteraceae</taxon>
        <taxon>Herbaspirillum</taxon>
    </lineage>
</organism>
<dbReference type="Pfam" id="PF00512">
    <property type="entry name" value="HisKA"/>
    <property type="match status" value="1"/>
</dbReference>
<evidence type="ECO:0000256" key="1">
    <source>
        <dbReference type="ARBA" id="ARBA00000085"/>
    </source>
</evidence>
<feature type="transmembrane region" description="Helical" evidence="10">
    <location>
        <begin position="33"/>
        <end position="49"/>
    </location>
</feature>
<dbReference type="GO" id="GO:0005524">
    <property type="term" value="F:ATP binding"/>
    <property type="evidence" value="ECO:0007669"/>
    <property type="project" value="UniProtKB-KW"/>
</dbReference>
<dbReference type="CDD" id="cd00082">
    <property type="entry name" value="HisKA"/>
    <property type="match status" value="1"/>
</dbReference>
<dbReference type="GO" id="GO:0000155">
    <property type="term" value="F:phosphorelay sensor kinase activity"/>
    <property type="evidence" value="ECO:0007669"/>
    <property type="project" value="InterPro"/>
</dbReference>
<feature type="coiled-coil region" evidence="9">
    <location>
        <begin position="168"/>
        <end position="195"/>
    </location>
</feature>
<dbReference type="InterPro" id="IPR036097">
    <property type="entry name" value="HisK_dim/P_sf"/>
</dbReference>
<evidence type="ECO:0000256" key="5">
    <source>
        <dbReference type="ARBA" id="ARBA00022741"/>
    </source>
</evidence>
<keyword evidence="4" id="KW-0808">Transferase</keyword>
<dbReference type="EC" id="2.7.13.3" evidence="2"/>
<evidence type="ECO:0000259" key="11">
    <source>
        <dbReference type="PROSITE" id="PS50109"/>
    </source>
</evidence>
<dbReference type="InterPro" id="IPR003661">
    <property type="entry name" value="HisK_dim/P_dom"/>
</dbReference>
<dbReference type="RefSeq" id="WP_006462219.1">
    <property type="nucleotide sequence ID" value="NZ_AEEC02000005.1"/>
</dbReference>
<feature type="transmembrane region" description="Helical" evidence="10">
    <location>
        <begin position="56"/>
        <end position="75"/>
    </location>
</feature>
<gene>
    <name evidence="12" type="ORF">HFRIS_005308</name>
</gene>
<dbReference type="InterPro" id="IPR004358">
    <property type="entry name" value="Sig_transdc_His_kin-like_C"/>
</dbReference>
<dbReference type="Gene3D" id="3.30.565.10">
    <property type="entry name" value="Histidine kinase-like ATPase, C-terminal domain"/>
    <property type="match status" value="1"/>
</dbReference>
<accession>A0AAI9IGV4</accession>
<dbReference type="InterPro" id="IPR005467">
    <property type="entry name" value="His_kinase_dom"/>
</dbReference>
<protein>
    <recommendedName>
        <fullName evidence="2">histidine kinase</fullName>
        <ecNumber evidence="2">2.7.13.3</ecNumber>
    </recommendedName>
</protein>
<dbReference type="SUPFAM" id="SSF55874">
    <property type="entry name" value="ATPase domain of HSP90 chaperone/DNA topoisomerase II/histidine kinase"/>
    <property type="match status" value="1"/>
</dbReference>
<feature type="transmembrane region" description="Helical" evidence="10">
    <location>
        <begin position="81"/>
        <end position="100"/>
    </location>
</feature>
<keyword evidence="10" id="KW-0472">Membrane</keyword>
<evidence type="ECO:0000256" key="8">
    <source>
        <dbReference type="ARBA" id="ARBA00023012"/>
    </source>
</evidence>
<dbReference type="PROSITE" id="PS50109">
    <property type="entry name" value="HIS_KIN"/>
    <property type="match status" value="1"/>
</dbReference>
<dbReference type="PRINTS" id="PR00344">
    <property type="entry name" value="BCTRLSENSOR"/>
</dbReference>
<keyword evidence="6 12" id="KW-0418">Kinase</keyword>
<comment type="caution">
    <text evidence="12">The sequence shown here is derived from an EMBL/GenBank/DDBJ whole genome shotgun (WGS) entry which is preliminary data.</text>
</comment>
<evidence type="ECO:0000256" key="2">
    <source>
        <dbReference type="ARBA" id="ARBA00012438"/>
    </source>
</evidence>
<keyword evidence="5" id="KW-0547">Nucleotide-binding</keyword>
<dbReference type="InterPro" id="IPR003594">
    <property type="entry name" value="HATPase_dom"/>
</dbReference>
<keyword evidence="3" id="KW-0597">Phosphoprotein</keyword>
<proteinExistence type="predicted"/>
<feature type="domain" description="Histidine kinase" evidence="11">
    <location>
        <begin position="138"/>
        <end position="354"/>
    </location>
</feature>
<dbReference type="AlphaFoldDB" id="A0AAI9IGV4"/>
<evidence type="ECO:0000256" key="10">
    <source>
        <dbReference type="SAM" id="Phobius"/>
    </source>
</evidence>
<evidence type="ECO:0000256" key="3">
    <source>
        <dbReference type="ARBA" id="ARBA00022553"/>
    </source>
</evidence>
<reference evidence="12 13" key="1">
    <citation type="journal article" date="2013" name="Front. Microbiol.">
        <title>The genome of the endophytic bacterium H. frisingense GSF30(T) identifies diverse strategies in the Herbaspirillum genus to interact with plants.</title>
        <authorList>
            <person name="Straub D."/>
            <person name="Rothballer M."/>
            <person name="Hartmann A."/>
            <person name="Ludewig U."/>
        </authorList>
    </citation>
    <scope>NUCLEOTIDE SEQUENCE [LARGE SCALE GENOMIC DNA]</scope>
    <source>
        <strain evidence="12 13">GSF30</strain>
    </source>
</reference>
<dbReference type="SMART" id="SM00387">
    <property type="entry name" value="HATPase_c"/>
    <property type="match status" value="1"/>
</dbReference>
<sequence>MYRFNRSPAVPAAAAALTVAIFAVDALTELDVAIAVLYVGVVLMSVWIWPRRGVIAVMLFCMGLTLLAYLISHGFFKDEAALTRCLVSLAAIAITGFLAVKGQDATIALLQREEALNQARSQLAHASRVSTLGELTATIAHEVNQPLAAIVTHGQAGLRWLNREEPVLEEVRRAVDAMQQNAKRASEVIQRIRSMARPSAPTFVPLDVSQISAESCDLLGRELQRLHVKLRLDLPTGLPAVLADKVQLQQVLINLVMNAAQAMHEARTIAPVIEVRCGLTPEGMLFIEVADNGPGFSEEQLKKLFAAFFTTKKEGMGMGLAICRSILESLGGSIVAAHRKPQGALMTVQLPPIQGDEQ</sequence>
<keyword evidence="9" id="KW-0175">Coiled coil</keyword>
<dbReference type="SUPFAM" id="SSF47384">
    <property type="entry name" value="Homodimeric domain of signal transducing histidine kinase"/>
    <property type="match status" value="1"/>
</dbReference>
<evidence type="ECO:0000256" key="4">
    <source>
        <dbReference type="ARBA" id="ARBA00022679"/>
    </source>
</evidence>
<name>A0AAI9IGV4_9BURK</name>
<keyword evidence="10" id="KW-1133">Transmembrane helix</keyword>
<comment type="catalytic activity">
    <reaction evidence="1">
        <text>ATP + protein L-histidine = ADP + protein N-phospho-L-histidine.</text>
        <dbReference type="EC" id="2.7.13.3"/>
    </reaction>
</comment>
<dbReference type="PANTHER" id="PTHR43065:SF10">
    <property type="entry name" value="PEROXIDE STRESS-ACTIVATED HISTIDINE KINASE MAK3"/>
    <property type="match status" value="1"/>
</dbReference>
<dbReference type="SMART" id="SM00388">
    <property type="entry name" value="HisKA"/>
    <property type="match status" value="1"/>
</dbReference>